<evidence type="ECO:0000313" key="1">
    <source>
        <dbReference type="EMBL" id="KAI9919068.1"/>
    </source>
</evidence>
<reference evidence="1 2" key="1">
    <citation type="journal article" date="2022" name="bioRxiv">
        <title>The genome of the oomycete Peronosclerospora sorghi, a cosmopolitan pathogen of maize and sorghum, is inflated with dispersed pseudogenes.</title>
        <authorList>
            <person name="Fletcher K."/>
            <person name="Martin F."/>
            <person name="Isakeit T."/>
            <person name="Cavanaugh K."/>
            <person name="Magill C."/>
            <person name="Michelmore R."/>
        </authorList>
    </citation>
    <scope>NUCLEOTIDE SEQUENCE [LARGE SCALE GENOMIC DNA]</scope>
    <source>
        <strain evidence="1">P6</strain>
    </source>
</reference>
<comment type="caution">
    <text evidence="1">The sequence shown here is derived from an EMBL/GenBank/DDBJ whole genome shotgun (WGS) entry which is preliminary data.</text>
</comment>
<sequence>MPTYHGRPDESVGEFIFEANGKNIDYNGYENHNRVVAMLDRNLRSGSASWYHSRVMVAQRPIMDIDEFERVLAADFIPLDQQQRLRAALQACRQTGHMDDYVARFRKIIAQVREMSRLDNKVDRFVKGIKSENKKEVNYLRCTALTEAIPAAQAHERAHFGGERPPRRPRNAGDSGPEPMDLSYAGVVKPTKDVCRQQNLCFYCREAGYRISKCPKRLQGNADA</sequence>
<dbReference type="EMBL" id="CM047591">
    <property type="protein sequence ID" value="KAI9919068.1"/>
    <property type="molecule type" value="Genomic_DNA"/>
</dbReference>
<keyword evidence="2" id="KW-1185">Reference proteome</keyword>
<organism evidence="1 2">
    <name type="scientific">Peronosclerospora sorghi</name>
    <dbReference type="NCBI Taxonomy" id="230839"/>
    <lineage>
        <taxon>Eukaryota</taxon>
        <taxon>Sar</taxon>
        <taxon>Stramenopiles</taxon>
        <taxon>Oomycota</taxon>
        <taxon>Peronosporomycetes</taxon>
        <taxon>Peronosporales</taxon>
        <taxon>Peronosporaceae</taxon>
        <taxon>Peronosclerospora</taxon>
    </lineage>
</organism>
<evidence type="ECO:0000313" key="2">
    <source>
        <dbReference type="Proteomes" id="UP001163321"/>
    </source>
</evidence>
<accession>A0ACC0WMD4</accession>
<name>A0ACC0WMD4_9STRA</name>
<proteinExistence type="predicted"/>
<gene>
    <name evidence="1" type="ORF">PsorP6_011850</name>
</gene>
<dbReference type="Proteomes" id="UP001163321">
    <property type="component" value="Chromosome 12"/>
</dbReference>
<protein>
    <submittedName>
        <fullName evidence="1">Uncharacterized protein</fullName>
    </submittedName>
</protein>